<dbReference type="Proteomes" id="UP000095280">
    <property type="component" value="Unplaced"/>
</dbReference>
<feature type="region of interest" description="Disordered" evidence="1">
    <location>
        <begin position="34"/>
        <end position="75"/>
    </location>
</feature>
<evidence type="ECO:0000256" key="1">
    <source>
        <dbReference type="SAM" id="MobiDB-lite"/>
    </source>
</evidence>
<dbReference type="AlphaFoldDB" id="A0A1I8HES1"/>
<dbReference type="Pfam" id="PF01822">
    <property type="entry name" value="WSC"/>
    <property type="match status" value="1"/>
</dbReference>
<dbReference type="PROSITE" id="PS51212">
    <property type="entry name" value="WSC"/>
    <property type="match status" value="1"/>
</dbReference>
<dbReference type="WBParaSite" id="maker-uti_cns_0005750-snap-gene-0.3-mRNA-1">
    <property type="protein sequence ID" value="maker-uti_cns_0005750-snap-gene-0.3-mRNA-1"/>
    <property type="gene ID" value="maker-uti_cns_0005750-snap-gene-0.3"/>
</dbReference>
<evidence type="ECO:0000313" key="4">
    <source>
        <dbReference type="WBParaSite" id="maker-uti_cns_0005750-snap-gene-0.3-mRNA-1"/>
    </source>
</evidence>
<reference evidence="4" key="1">
    <citation type="submission" date="2016-11" db="UniProtKB">
        <authorList>
            <consortium name="WormBaseParasite"/>
        </authorList>
    </citation>
    <scope>IDENTIFICATION</scope>
</reference>
<sequence>MRALPPAANLKAGLLHGAAESPGVVPQPLRPIGLTARQQVEHPDSRADHRRRQRIAEQVGPRALAEQADHGRRAAGHSAHLLEAAVLLGAARPRAPRKPVEWHSSTKVTALNSLARAAISASLATSPSMLNTPSVATRRVVQSRDSSSRRRRWPMSLKKHKSEYKGCYVDKADKHDLKYHAHSSNEMTLKMCNDLCKEVGAKFYGAQGGTECFCDDTFGSYGKQVDDYCDRACMGFLSESKITSALTKSEFCGGDKMNSVYEVLRDSAASAVANEVSSQSRRRPHRRRAAAAVRLLLIAPRFVHCEGRQATAAGADRGWGCAAGTADCPREP</sequence>
<evidence type="ECO:0000313" key="3">
    <source>
        <dbReference type="Proteomes" id="UP000095280"/>
    </source>
</evidence>
<dbReference type="SMART" id="SM00321">
    <property type="entry name" value="WSC"/>
    <property type="match status" value="1"/>
</dbReference>
<name>A0A1I8HES1_9PLAT</name>
<feature type="region of interest" description="Disordered" evidence="1">
    <location>
        <begin position="135"/>
        <end position="154"/>
    </location>
</feature>
<organism evidence="3 4">
    <name type="scientific">Macrostomum lignano</name>
    <dbReference type="NCBI Taxonomy" id="282301"/>
    <lineage>
        <taxon>Eukaryota</taxon>
        <taxon>Metazoa</taxon>
        <taxon>Spiralia</taxon>
        <taxon>Lophotrochozoa</taxon>
        <taxon>Platyhelminthes</taxon>
        <taxon>Rhabditophora</taxon>
        <taxon>Macrostomorpha</taxon>
        <taxon>Macrostomida</taxon>
        <taxon>Macrostomidae</taxon>
        <taxon>Macrostomum</taxon>
    </lineage>
</organism>
<dbReference type="InterPro" id="IPR002889">
    <property type="entry name" value="WSC_carb-bd"/>
</dbReference>
<protein>
    <submittedName>
        <fullName evidence="4">WSC domain-containing protein</fullName>
    </submittedName>
</protein>
<evidence type="ECO:0000259" key="2">
    <source>
        <dbReference type="PROSITE" id="PS51212"/>
    </source>
</evidence>
<proteinExistence type="predicted"/>
<accession>A0A1I8HES1</accession>
<keyword evidence="3" id="KW-1185">Reference proteome</keyword>
<feature type="domain" description="WSC" evidence="2">
    <location>
        <begin position="161"/>
        <end position="264"/>
    </location>
</feature>